<dbReference type="PANTHER" id="PTHR11236:SF50">
    <property type="entry name" value="AMINODEOXYCHORISMATE SYNTHASE COMPONENT 1"/>
    <property type="match status" value="1"/>
</dbReference>
<dbReference type="InterPro" id="IPR043131">
    <property type="entry name" value="BCAT-like_N"/>
</dbReference>
<dbReference type="GO" id="GO:0046820">
    <property type="term" value="F:4-amino-4-deoxychorismate synthase activity"/>
    <property type="evidence" value="ECO:0007669"/>
    <property type="project" value="UniProtKB-EC"/>
</dbReference>
<organism evidence="2 3">
    <name type="scientific">Candidatus Desulfobia pelagia</name>
    <dbReference type="NCBI Taxonomy" id="2841692"/>
    <lineage>
        <taxon>Bacteria</taxon>
        <taxon>Pseudomonadati</taxon>
        <taxon>Thermodesulfobacteriota</taxon>
        <taxon>Desulfobulbia</taxon>
        <taxon>Desulfobulbales</taxon>
        <taxon>Desulfobulbaceae</taxon>
        <taxon>Candidatus Desulfobia</taxon>
    </lineage>
</organism>
<dbReference type="Gene3D" id="3.60.120.10">
    <property type="entry name" value="Anthranilate synthase"/>
    <property type="match status" value="1"/>
</dbReference>
<sequence>MSSYRLFSSAFVGNILTSLGKKDFVLLETTKIRNDEHKSLLFSNPVDRLICTAQDSPEQFLNHIQTKLDQGYYLAGWFAYEFGYLLEPVLAKRCPALPDQVIADFGVFSKPAVYDHFSQSSSGGDWPDEILNTQNHLYSETGYNILNVHPDKKEETYLHNIHRIKEYIAAGDTYQVNFTLKLLFDFEGSPVDFYGILRRNQSVCYGAYIQSDDHQTMSFSPELFFRKRAQTCTVRPMKGTLKRGRSLEEDKEYAKFLCSDSKNRSENVMIVDLLRNDVGRLARMGGVHVSSLFDVETFETLHQMTSTITAELQDNISLHDLLKALFPCGSVTGAPKIRTMEIIRELEQSPRGVYTGAIGYFSPDGDAVFNVPIRTVVVKENKGEMGIGSGIIHDSDPNNEWEECLLKAHFLTKPQKEIQLIETLLWKPCEGYWLLEKHLDRLKDSATYFDFLFDLNEVKTALELEAAKFSQKAPQRVRLLLAKNGELTITHTECTLPSLHPPEKDQEDLPRIRISNERTHSGDRFLYHKTTNRNLYDDERKKAVRDGYYEILFLNEKDEISEGSISTVFIEKNQCFFTPPLHCGLLPGVFRSYILEHSQPYPVREKILTLADLHNADAIYVGNSVRGLTKVSL</sequence>
<dbReference type="Pfam" id="PF00425">
    <property type="entry name" value="Chorismate_bind"/>
    <property type="match status" value="1"/>
</dbReference>
<feature type="domain" description="Chorismate-utilising enzyme C-terminal" evidence="1">
    <location>
        <begin position="154"/>
        <end position="407"/>
    </location>
</feature>
<dbReference type="GO" id="GO:0009396">
    <property type="term" value="P:folic acid-containing compound biosynthetic process"/>
    <property type="evidence" value="ECO:0007669"/>
    <property type="project" value="InterPro"/>
</dbReference>
<dbReference type="SUPFAM" id="SSF56752">
    <property type="entry name" value="D-aminoacid aminotransferase-like PLP-dependent enzymes"/>
    <property type="match status" value="1"/>
</dbReference>
<evidence type="ECO:0000313" key="3">
    <source>
        <dbReference type="Proteomes" id="UP000614424"/>
    </source>
</evidence>
<dbReference type="InterPro" id="IPR015890">
    <property type="entry name" value="Chorismate_C"/>
</dbReference>
<dbReference type="Proteomes" id="UP000614424">
    <property type="component" value="Unassembled WGS sequence"/>
</dbReference>
<dbReference type="NCBIfam" id="TIGR00553">
    <property type="entry name" value="pabB"/>
    <property type="match status" value="1"/>
</dbReference>
<dbReference type="InterPro" id="IPR019999">
    <property type="entry name" value="Anth_synth_I-like"/>
</dbReference>
<evidence type="ECO:0000313" key="2">
    <source>
        <dbReference type="EMBL" id="MBC8316975.1"/>
    </source>
</evidence>
<protein>
    <submittedName>
        <fullName evidence="2">Aminodeoxychorismate synthase component I</fullName>
        <ecNumber evidence="2">2.6.1.85</ecNumber>
    </submittedName>
</protein>
<dbReference type="Gene3D" id="3.30.470.10">
    <property type="match status" value="1"/>
</dbReference>
<keyword evidence="2" id="KW-0808">Transferase</keyword>
<dbReference type="InterPro" id="IPR043132">
    <property type="entry name" value="BCAT-like_C"/>
</dbReference>
<dbReference type="PANTHER" id="PTHR11236">
    <property type="entry name" value="AMINOBENZOATE/ANTHRANILATE SYNTHASE"/>
    <property type="match status" value="1"/>
</dbReference>
<dbReference type="InterPro" id="IPR036038">
    <property type="entry name" value="Aminotransferase-like"/>
</dbReference>
<evidence type="ECO:0000259" key="1">
    <source>
        <dbReference type="Pfam" id="PF00425"/>
    </source>
</evidence>
<dbReference type="SUPFAM" id="SSF56322">
    <property type="entry name" value="ADC synthase"/>
    <property type="match status" value="1"/>
</dbReference>
<dbReference type="EC" id="2.6.1.85" evidence="2"/>
<dbReference type="EMBL" id="JACNJZ010000063">
    <property type="protein sequence ID" value="MBC8316975.1"/>
    <property type="molecule type" value="Genomic_DNA"/>
</dbReference>
<keyword evidence="2" id="KW-0032">Aminotransferase</keyword>
<proteinExistence type="predicted"/>
<comment type="caution">
    <text evidence="2">The sequence shown here is derived from an EMBL/GenBank/DDBJ whole genome shotgun (WGS) entry which is preliminary data.</text>
</comment>
<gene>
    <name evidence="2" type="primary">pabB</name>
    <name evidence="2" type="ORF">H8E41_03650</name>
</gene>
<dbReference type="PRINTS" id="PR00095">
    <property type="entry name" value="ANTSNTHASEI"/>
</dbReference>
<dbReference type="Gene3D" id="3.20.10.10">
    <property type="entry name" value="D-amino Acid Aminotransferase, subunit A, domain 2"/>
    <property type="match status" value="1"/>
</dbReference>
<dbReference type="AlphaFoldDB" id="A0A8J6NCR1"/>
<dbReference type="Pfam" id="PF01063">
    <property type="entry name" value="Aminotran_4"/>
    <property type="match status" value="1"/>
</dbReference>
<dbReference type="InterPro" id="IPR005801">
    <property type="entry name" value="ADC_synthase"/>
</dbReference>
<dbReference type="InterPro" id="IPR005802">
    <property type="entry name" value="ADC_synth_comp_1"/>
</dbReference>
<name>A0A8J6NCR1_9BACT</name>
<reference evidence="2 3" key="1">
    <citation type="submission" date="2020-08" db="EMBL/GenBank/DDBJ databases">
        <title>Bridging the membrane lipid divide: bacteria of the FCB group superphylum have the potential to synthesize archaeal ether lipids.</title>
        <authorList>
            <person name="Villanueva L."/>
            <person name="Von Meijenfeldt F.A.B."/>
            <person name="Westbye A.B."/>
            <person name="Yadav S."/>
            <person name="Hopmans E.C."/>
            <person name="Dutilh B.E."/>
            <person name="Sinninghe Damste J.S."/>
        </authorList>
    </citation>
    <scope>NUCLEOTIDE SEQUENCE [LARGE SCALE GENOMIC DNA]</scope>
    <source>
        <strain evidence="2">NIOZ-UU47</strain>
    </source>
</reference>
<dbReference type="GO" id="GO:0000162">
    <property type="term" value="P:L-tryptophan biosynthetic process"/>
    <property type="evidence" value="ECO:0007669"/>
    <property type="project" value="TreeGrafter"/>
</dbReference>
<accession>A0A8J6NCR1</accession>
<dbReference type="InterPro" id="IPR001544">
    <property type="entry name" value="Aminotrans_IV"/>
</dbReference>